<feature type="transmembrane region" description="Helical" evidence="2">
    <location>
        <begin position="33"/>
        <end position="54"/>
    </location>
</feature>
<feature type="transmembrane region" description="Helical" evidence="2">
    <location>
        <begin position="159"/>
        <end position="185"/>
    </location>
</feature>
<feature type="compositionally biased region" description="Pro residues" evidence="1">
    <location>
        <begin position="310"/>
        <end position="354"/>
    </location>
</feature>
<feature type="transmembrane region" description="Helical" evidence="2">
    <location>
        <begin position="217"/>
        <end position="236"/>
    </location>
</feature>
<feature type="region of interest" description="Disordered" evidence="1">
    <location>
        <begin position="275"/>
        <end position="436"/>
    </location>
</feature>
<dbReference type="Proteomes" id="UP000593735">
    <property type="component" value="Chromosome"/>
</dbReference>
<evidence type="ECO:0000256" key="2">
    <source>
        <dbReference type="SAM" id="Phobius"/>
    </source>
</evidence>
<dbReference type="InterPro" id="IPR025098">
    <property type="entry name" value="DUF4013"/>
</dbReference>
<feature type="transmembrane region" description="Helical" evidence="2">
    <location>
        <begin position="116"/>
        <end position="138"/>
    </location>
</feature>
<keyword evidence="2" id="KW-0472">Membrane</keyword>
<dbReference type="RefSeq" id="WP_194371331.1">
    <property type="nucleotide sequence ID" value="NZ_CP063767.1"/>
</dbReference>
<keyword evidence="2" id="KW-1133">Transmembrane helix</keyword>
<keyword evidence="2" id="KW-0812">Transmembrane</keyword>
<reference evidence="3 4" key="1">
    <citation type="submission" date="2020-10" db="EMBL/GenBank/DDBJ databases">
        <title>Olsenella immobilis sp.nov., isolated from the mud in a fermentation cellar used for the production of Chinese strong-flavoured liquor.</title>
        <authorList>
            <person name="Lu L."/>
        </authorList>
    </citation>
    <scope>NUCLEOTIDE SEQUENCE [LARGE SCALE GENOMIC DNA]</scope>
    <source>
        <strain evidence="3 4">LZLJ-2</strain>
    </source>
</reference>
<evidence type="ECO:0000256" key="1">
    <source>
        <dbReference type="SAM" id="MobiDB-lite"/>
    </source>
</evidence>
<protein>
    <submittedName>
        <fullName evidence="3">DUF4013 domain-containing protein</fullName>
    </submittedName>
</protein>
<sequence>MVTENELEGFRRDRYFARSWALLTRDKGWIKPVLLLTLAMLVPFVGWLGLLGYAAEWARLTAWGVNSAPKQKGVRVGECIASGWRVFLVLLVWGIGMGVIGWIVGTVPLLNDLLSFAWSIFCVFLGLVTIVASLRATIYQKFGAGMRLKTIWEMASHDAGGLIRIIGMQIIGGAIVGVVTFFILLTAFMSVMPHIVYVVDMFTEYDYLMSSSMRQSLIIELVTTFLSSMGPAILVMALLENFAGVLLSLLSYTAVGLWMRQFNVPLWGRDEDPLPPFLMDPREQQGSYQQPPQPGYQPAGPGDGNGSQPPAQPQPQAPAAPAPAAPMAPAPLAMPAPAPDPEPPVSGAPAPAPQSAPVEKPAQDEVPVPGEGEPLGSSDEIIEVTPLAVAPTSELPTPSEEPSAPEPPAEGDNPIEETPVPDGDVPEGGSSRQSTK</sequence>
<feature type="compositionally biased region" description="Low complexity" evidence="1">
    <location>
        <begin position="284"/>
        <end position="300"/>
    </location>
</feature>
<feature type="transmembrane region" description="Helical" evidence="2">
    <location>
        <begin position="84"/>
        <end position="104"/>
    </location>
</feature>
<accession>A0A7S7M8E9</accession>
<dbReference type="KEGG" id="tio:INP52_00090"/>
<evidence type="ECO:0000313" key="3">
    <source>
        <dbReference type="EMBL" id="QOY60666.1"/>
    </source>
</evidence>
<name>A0A7S7M8E9_9ACTN</name>
<gene>
    <name evidence="3" type="ORF">INP52_00090</name>
</gene>
<dbReference type="Pfam" id="PF13197">
    <property type="entry name" value="DUF4013"/>
    <property type="match status" value="1"/>
</dbReference>
<dbReference type="AlphaFoldDB" id="A0A7S7M8E9"/>
<proteinExistence type="predicted"/>
<evidence type="ECO:0000313" key="4">
    <source>
        <dbReference type="Proteomes" id="UP000593735"/>
    </source>
</evidence>
<keyword evidence="4" id="KW-1185">Reference proteome</keyword>
<feature type="transmembrane region" description="Helical" evidence="2">
    <location>
        <begin position="242"/>
        <end position="259"/>
    </location>
</feature>
<feature type="compositionally biased region" description="Low complexity" evidence="1">
    <location>
        <begin position="390"/>
        <end position="402"/>
    </location>
</feature>
<dbReference type="EMBL" id="CP063767">
    <property type="protein sequence ID" value="QOY60666.1"/>
    <property type="molecule type" value="Genomic_DNA"/>
</dbReference>
<organism evidence="3 4">
    <name type="scientific">Thermophilibacter immobilis</name>
    <dbReference type="NCBI Taxonomy" id="2779519"/>
    <lineage>
        <taxon>Bacteria</taxon>
        <taxon>Bacillati</taxon>
        <taxon>Actinomycetota</taxon>
        <taxon>Coriobacteriia</taxon>
        <taxon>Coriobacteriales</taxon>
        <taxon>Atopobiaceae</taxon>
        <taxon>Thermophilibacter</taxon>
    </lineage>
</organism>